<evidence type="ECO:0000313" key="6">
    <source>
        <dbReference type="Proteomes" id="UP000235347"/>
    </source>
</evidence>
<reference evidence="5 6" key="1">
    <citation type="submission" date="2018-01" db="EMBL/GenBank/DDBJ databases">
        <title>Whole genome analyses suggest that Burkholderia sensu lato contains two further novel genera in the rhizoxinica-symbiotica group Mycetohabitans gen. nov., and Trinickia gen. nov.: implications for the evolution of diazotrophy and nodulation in the Burkholderiaceae.</title>
        <authorList>
            <person name="Estrada-de los Santos P."/>
            <person name="Palmer M."/>
            <person name="Chavez-Ramirez B."/>
            <person name="Beukes C."/>
            <person name="Steenkamp E.T."/>
            <person name="Hirsch A.M."/>
            <person name="Manyaka P."/>
            <person name="Maluk M."/>
            <person name="Lafos M."/>
            <person name="Crook M."/>
            <person name="Gross E."/>
            <person name="Simon M.F."/>
            <person name="Bueno dos Reis Junior F."/>
            <person name="Poole P.S."/>
            <person name="Venter S.N."/>
            <person name="James E.K."/>
        </authorList>
    </citation>
    <scope>NUCLEOTIDE SEQUENCE [LARGE SCALE GENOMIC DNA]</scope>
    <source>
        <strain evidence="5 6">GP25-8</strain>
    </source>
</reference>
<dbReference type="PROSITE" id="PS00879">
    <property type="entry name" value="ODR_DC_2_2"/>
    <property type="match status" value="1"/>
</dbReference>
<proteinExistence type="predicted"/>
<dbReference type="CDD" id="cd06842">
    <property type="entry name" value="PLPDE_III_Y4yA_like"/>
    <property type="match status" value="1"/>
</dbReference>
<comment type="cofactor">
    <cofactor evidence="1 3">
        <name>pyridoxal 5'-phosphate</name>
        <dbReference type="ChEBI" id="CHEBI:597326"/>
    </cofactor>
</comment>
<keyword evidence="2 3" id="KW-0663">Pyridoxal phosphate</keyword>
<dbReference type="Gene3D" id="2.40.37.10">
    <property type="entry name" value="Lyase, Ornithine Decarboxylase, Chain A, domain 1"/>
    <property type="match status" value="1"/>
</dbReference>
<dbReference type="InterPro" id="IPR022644">
    <property type="entry name" value="De-COase2_N"/>
</dbReference>
<dbReference type="Pfam" id="PF02784">
    <property type="entry name" value="Orn_Arg_deC_N"/>
    <property type="match status" value="1"/>
</dbReference>
<accession>A0A2N7W3Y5</accession>
<dbReference type="EMBL" id="PNYB01000011">
    <property type="protein sequence ID" value="PMS24112.1"/>
    <property type="molecule type" value="Genomic_DNA"/>
</dbReference>
<name>A0A2N7W3Y5_9BURK</name>
<dbReference type="InterPro" id="IPR022657">
    <property type="entry name" value="De-COase2_CS"/>
</dbReference>
<protein>
    <submittedName>
        <fullName evidence="5">Decarboxylase</fullName>
    </submittedName>
</protein>
<evidence type="ECO:0000313" key="5">
    <source>
        <dbReference type="EMBL" id="PMS24112.1"/>
    </source>
</evidence>
<feature type="modified residue" description="N6-(pyridoxal phosphate)lysine" evidence="3">
    <location>
        <position position="88"/>
    </location>
</feature>
<gene>
    <name evidence="5" type="ORF">C0Z19_14935</name>
</gene>
<dbReference type="Proteomes" id="UP000235347">
    <property type="component" value="Unassembled WGS sequence"/>
</dbReference>
<dbReference type="InterPro" id="IPR000183">
    <property type="entry name" value="Orn/DAP/Arg_de-COase"/>
</dbReference>
<organism evidence="5 6">
    <name type="scientific">Trinickia soli</name>
    <dbReference type="NCBI Taxonomy" id="380675"/>
    <lineage>
        <taxon>Bacteria</taxon>
        <taxon>Pseudomonadati</taxon>
        <taxon>Pseudomonadota</taxon>
        <taxon>Betaproteobacteria</taxon>
        <taxon>Burkholderiales</taxon>
        <taxon>Burkholderiaceae</taxon>
        <taxon>Trinickia</taxon>
    </lineage>
</organism>
<dbReference type="PANTHER" id="PTHR43727">
    <property type="entry name" value="DIAMINOPIMELATE DECARBOXYLASE"/>
    <property type="match status" value="1"/>
</dbReference>
<dbReference type="Gene3D" id="3.20.20.10">
    <property type="entry name" value="Alanine racemase"/>
    <property type="match status" value="1"/>
</dbReference>
<sequence length="484" mass="52884">MTQMDCGALRLAAKGPGFQVSNRAALQPILEDEAGRLISSPQALFDMTLAYGSPLNIVLPQALGRNADKFRAVLRRHDVQCGIFYGAKVNKSPALVRAAVDAGVGVDVSSLYEMRDALRAAIDPTRLCATGPAKTRVFHMALIANAALISVDSVEELADLEAVAREIAPSRPVRVLLRYRPRSQRASRFGMSEDALRHCLDRLAHARGAFSFEGFHFHLGGYDYESRAQAVRELIRFIDSARTGGLDPKMIDIGGGLPARYVQHEAYEAFLERQHGGHYRNGKVPASFYPYGGAIGADEWLDRFLASPCVDGRSIATYLNANALTLAIEPGRSLADQSAVSVFRIARVKSLSAEEVVVFVEGSSFSACETWFGSEFLVDPIHIPACEVEGVGADASTSAPTRGWIAGHSCLDEDVVTNRLLHFVSRPKPGDLLVYANTAGYQMDLLENAFHRHPLPRRISVTYDATGGMDISPDDRMEKWNDFD</sequence>
<dbReference type="RefSeq" id="WP_102610599.1">
    <property type="nucleotide sequence ID" value="NZ_CADIKD010000013.1"/>
</dbReference>
<dbReference type="SUPFAM" id="SSF51419">
    <property type="entry name" value="PLP-binding barrel"/>
    <property type="match status" value="1"/>
</dbReference>
<dbReference type="AlphaFoldDB" id="A0A2N7W3Y5"/>
<evidence type="ECO:0000256" key="3">
    <source>
        <dbReference type="PIRSR" id="PIRSR600183-50"/>
    </source>
</evidence>
<dbReference type="InterPro" id="IPR042152">
    <property type="entry name" value="Y4yA-like"/>
</dbReference>
<evidence type="ECO:0000256" key="2">
    <source>
        <dbReference type="ARBA" id="ARBA00022898"/>
    </source>
</evidence>
<dbReference type="GO" id="GO:0008836">
    <property type="term" value="F:diaminopimelate decarboxylase activity"/>
    <property type="evidence" value="ECO:0007669"/>
    <property type="project" value="TreeGrafter"/>
</dbReference>
<dbReference type="PRINTS" id="PR01179">
    <property type="entry name" value="ODADCRBXLASE"/>
</dbReference>
<evidence type="ECO:0000259" key="4">
    <source>
        <dbReference type="Pfam" id="PF02784"/>
    </source>
</evidence>
<dbReference type="InterPro" id="IPR029066">
    <property type="entry name" value="PLP-binding_barrel"/>
</dbReference>
<feature type="domain" description="Orn/DAP/Arg decarboxylase 2 N-terminal" evidence="4">
    <location>
        <begin position="74"/>
        <end position="267"/>
    </location>
</feature>
<dbReference type="GO" id="GO:0009089">
    <property type="term" value="P:lysine biosynthetic process via diaminopimelate"/>
    <property type="evidence" value="ECO:0007669"/>
    <property type="project" value="TreeGrafter"/>
</dbReference>
<feature type="active site" description="Proton donor" evidence="3">
    <location>
        <position position="410"/>
    </location>
</feature>
<dbReference type="SUPFAM" id="SSF50621">
    <property type="entry name" value="Alanine racemase C-terminal domain-like"/>
    <property type="match status" value="1"/>
</dbReference>
<comment type="caution">
    <text evidence="5">The sequence shown here is derived from an EMBL/GenBank/DDBJ whole genome shotgun (WGS) entry which is preliminary data.</text>
</comment>
<keyword evidence="6" id="KW-1185">Reference proteome</keyword>
<dbReference type="InterPro" id="IPR009006">
    <property type="entry name" value="Ala_racemase/Decarboxylase_C"/>
</dbReference>
<dbReference type="PANTHER" id="PTHR43727:SF2">
    <property type="entry name" value="GROUP IV DECARBOXYLASE"/>
    <property type="match status" value="1"/>
</dbReference>
<evidence type="ECO:0000256" key="1">
    <source>
        <dbReference type="ARBA" id="ARBA00001933"/>
    </source>
</evidence>